<gene>
    <name evidence="2" type="ORF">EV356DRAFT_564776</name>
</gene>
<proteinExistence type="predicted"/>
<sequence>MSDAYKSANEVRRAVSESSHMEDNDLDLEKTSFDIELDKAGETGGYHTNNNLKEPWQRETVTERRSSIDIRYKSHEIVHGKLGPESEDFASLLVYDFHFDSTKRFRRIALANIIFEFSSLVPGMPGPKIHAISPSGRCSLLPTARKETFTQESNVKADAGQMGISLGGSYKWLKTVDLTIPCDTRLTGETVCNQYGDQIGVNWILRENEDTKSGVPSFIRSVILLKRQYNNIFQATVKIKVVADWRTEITRLFGSRAKDDPVLFDPSRPPTKKLHDGYDLDDLGSTNLEDICDITFQTNFDVVIKAHVSNSPKKRGEGSC</sequence>
<reference evidence="2" key="1">
    <citation type="journal article" date="2020" name="Stud. Mycol.">
        <title>101 Dothideomycetes genomes: a test case for predicting lifestyles and emergence of pathogens.</title>
        <authorList>
            <person name="Haridas S."/>
            <person name="Albert R."/>
            <person name="Binder M."/>
            <person name="Bloem J."/>
            <person name="Labutti K."/>
            <person name="Salamov A."/>
            <person name="Andreopoulos B."/>
            <person name="Baker S."/>
            <person name="Barry K."/>
            <person name="Bills G."/>
            <person name="Bluhm B."/>
            <person name="Cannon C."/>
            <person name="Castanera R."/>
            <person name="Culley D."/>
            <person name="Daum C."/>
            <person name="Ezra D."/>
            <person name="Gonzalez J."/>
            <person name="Henrissat B."/>
            <person name="Kuo A."/>
            <person name="Liang C."/>
            <person name="Lipzen A."/>
            <person name="Lutzoni F."/>
            <person name="Magnuson J."/>
            <person name="Mondo S."/>
            <person name="Nolan M."/>
            <person name="Ohm R."/>
            <person name="Pangilinan J."/>
            <person name="Park H.-J."/>
            <person name="Ramirez L."/>
            <person name="Alfaro M."/>
            <person name="Sun H."/>
            <person name="Tritt A."/>
            <person name="Yoshinaga Y."/>
            <person name="Zwiers L.-H."/>
            <person name="Turgeon B."/>
            <person name="Goodwin S."/>
            <person name="Spatafora J."/>
            <person name="Crous P."/>
            <person name="Grigoriev I."/>
        </authorList>
    </citation>
    <scope>NUCLEOTIDE SEQUENCE</scope>
    <source>
        <strain evidence="2">Tuck. ex Michener</strain>
    </source>
</reference>
<dbReference type="Proteomes" id="UP000800092">
    <property type="component" value="Unassembled WGS sequence"/>
</dbReference>
<protein>
    <submittedName>
        <fullName evidence="2">Uncharacterized protein</fullName>
    </submittedName>
</protein>
<evidence type="ECO:0000313" key="3">
    <source>
        <dbReference type="Proteomes" id="UP000800092"/>
    </source>
</evidence>
<feature type="region of interest" description="Disordered" evidence="1">
    <location>
        <begin position="1"/>
        <end position="23"/>
    </location>
</feature>
<accession>A0A6A6HH09</accession>
<dbReference type="AlphaFoldDB" id="A0A6A6HH09"/>
<evidence type="ECO:0000256" key="1">
    <source>
        <dbReference type="SAM" id="MobiDB-lite"/>
    </source>
</evidence>
<dbReference type="EMBL" id="ML991780">
    <property type="protein sequence ID" value="KAF2237415.1"/>
    <property type="molecule type" value="Genomic_DNA"/>
</dbReference>
<name>A0A6A6HH09_VIRVR</name>
<feature type="compositionally biased region" description="Basic and acidic residues" evidence="1">
    <location>
        <begin position="9"/>
        <end position="23"/>
    </location>
</feature>
<keyword evidence="3" id="KW-1185">Reference proteome</keyword>
<evidence type="ECO:0000313" key="2">
    <source>
        <dbReference type="EMBL" id="KAF2237415.1"/>
    </source>
</evidence>
<dbReference type="OrthoDB" id="5030973at2759"/>
<organism evidence="2 3">
    <name type="scientific">Viridothelium virens</name>
    <name type="common">Speckled blister lichen</name>
    <name type="synonym">Trypethelium virens</name>
    <dbReference type="NCBI Taxonomy" id="1048519"/>
    <lineage>
        <taxon>Eukaryota</taxon>
        <taxon>Fungi</taxon>
        <taxon>Dikarya</taxon>
        <taxon>Ascomycota</taxon>
        <taxon>Pezizomycotina</taxon>
        <taxon>Dothideomycetes</taxon>
        <taxon>Dothideomycetes incertae sedis</taxon>
        <taxon>Trypetheliales</taxon>
        <taxon>Trypetheliaceae</taxon>
        <taxon>Viridothelium</taxon>
    </lineage>
</organism>